<evidence type="ECO:0000313" key="3">
    <source>
        <dbReference type="Proteomes" id="UP000789423"/>
    </source>
</evidence>
<feature type="transmembrane region" description="Helical" evidence="1">
    <location>
        <begin position="6"/>
        <end position="22"/>
    </location>
</feature>
<dbReference type="RefSeq" id="WP_230576000.1">
    <property type="nucleotide sequence ID" value="NZ_CAKJTI010000020.1"/>
</dbReference>
<dbReference type="EMBL" id="CAKJTI010000020">
    <property type="protein sequence ID" value="CAG9613978.1"/>
    <property type="molecule type" value="Genomic_DNA"/>
</dbReference>
<evidence type="ECO:0000256" key="1">
    <source>
        <dbReference type="SAM" id="Phobius"/>
    </source>
</evidence>
<protein>
    <recommendedName>
        <fullName evidence="4">ABC transporter permease</fullName>
    </recommendedName>
</protein>
<keyword evidence="1" id="KW-0472">Membrane</keyword>
<organism evidence="2 3">
    <name type="scientific">Bacillus rhizoplanae</name>
    <dbReference type="NCBI Taxonomy" id="2880966"/>
    <lineage>
        <taxon>Bacteria</taxon>
        <taxon>Bacillati</taxon>
        <taxon>Bacillota</taxon>
        <taxon>Bacilli</taxon>
        <taxon>Bacillales</taxon>
        <taxon>Bacillaceae</taxon>
        <taxon>Bacillus</taxon>
    </lineage>
</organism>
<keyword evidence="1" id="KW-1133">Transmembrane helix</keyword>
<evidence type="ECO:0008006" key="4">
    <source>
        <dbReference type="Google" id="ProtNLM"/>
    </source>
</evidence>
<sequence>MELEIAGSLIAIVLFLFAYTKLKMIREHETYIYYEGIDSGSSFSSHEDGSTE</sequence>
<accession>A0ABM8YDW8</accession>
<proteinExistence type="predicted"/>
<name>A0ABM8YDW8_9BACI</name>
<keyword evidence="1" id="KW-0812">Transmembrane</keyword>
<dbReference type="Proteomes" id="UP000789423">
    <property type="component" value="Unassembled WGS sequence"/>
</dbReference>
<comment type="caution">
    <text evidence="2">The sequence shown here is derived from an EMBL/GenBank/DDBJ whole genome shotgun (WGS) entry which is preliminary data.</text>
</comment>
<gene>
    <name evidence="2" type="ORF">BACCIP111899_03205</name>
</gene>
<keyword evidence="3" id="KW-1185">Reference proteome</keyword>
<reference evidence="2 3" key="1">
    <citation type="submission" date="2021-10" db="EMBL/GenBank/DDBJ databases">
        <authorList>
            <person name="Criscuolo A."/>
        </authorList>
    </citation>
    <scope>NUCLEOTIDE SEQUENCE [LARGE SCALE GENOMIC DNA]</scope>
    <source>
        <strain evidence="3">CIP 111899</strain>
    </source>
</reference>
<evidence type="ECO:0000313" key="2">
    <source>
        <dbReference type="EMBL" id="CAG9613978.1"/>
    </source>
</evidence>